<dbReference type="Proteomes" id="UP000672032">
    <property type="component" value="Chromosome 1"/>
</dbReference>
<dbReference type="AlphaFoldDB" id="A0A8A3P3M6"/>
<dbReference type="InterPro" id="IPR051678">
    <property type="entry name" value="AGP_Transferase"/>
</dbReference>
<name>A0A8A3P3M6_9HELO</name>
<evidence type="ECO:0000313" key="1">
    <source>
        <dbReference type="EMBL" id="QSZ29846.1"/>
    </source>
</evidence>
<accession>A0A8A3P3M6</accession>
<evidence type="ECO:0008006" key="3">
    <source>
        <dbReference type="Google" id="ProtNLM"/>
    </source>
</evidence>
<gene>
    <name evidence="1" type="ORF">DSL72_004364</name>
</gene>
<dbReference type="PANTHER" id="PTHR21310:SF56">
    <property type="entry name" value="AMINOGLYCOSIDE PHOSPHOTRANSFERASE DOMAIN-CONTAINING PROTEIN"/>
    <property type="match status" value="1"/>
</dbReference>
<proteinExistence type="predicted"/>
<protein>
    <recommendedName>
        <fullName evidence="3">Aminoglycoside phosphotransferase domain-containing protein</fullName>
    </recommendedName>
</protein>
<evidence type="ECO:0000313" key="2">
    <source>
        <dbReference type="Proteomes" id="UP000672032"/>
    </source>
</evidence>
<sequence length="439" mass="50043">MALSCPPLMKNPFPPNNIPAVQAMVALLCEEIKFAKNVQVTQIQGGNKYSIIFFACVMNTTTVKHPDQRDLCVLRTSRTKYQIHAWADFEMGRMAAFQHFALQRLPAPGLLAYDGTYDNHIQCSYRIEQQMNGQNLTEHYRRLRNLHARYTRPEADEAEDYAIVALTVSSIIEHQERAYPFQHYGTFQIGPGTALKGVRHTHTHKRIQLAVKPFIGENIATRAHTKTIDFILALLHAQEPQRRSTVHEYKYHRILDMAVRLKIFGDANHVAHRAEPSTLWHPDFHPRKIILTQQRTFENPLVNTGRPANANADVRRASCAASVLGWDGALALPRIMTRCPPAFLWEVCPRKMSSGCGERIIKTRFDTAMERKLPGYCADAYGEVPRMVRALGMYAILGFDISWTELSFEGLMDAWEKYAAGDQAVVRGRWHAGEYLWGR</sequence>
<organism evidence="1 2">
    <name type="scientific">Monilinia vaccinii-corymbosi</name>
    <dbReference type="NCBI Taxonomy" id="61207"/>
    <lineage>
        <taxon>Eukaryota</taxon>
        <taxon>Fungi</taxon>
        <taxon>Dikarya</taxon>
        <taxon>Ascomycota</taxon>
        <taxon>Pezizomycotina</taxon>
        <taxon>Leotiomycetes</taxon>
        <taxon>Helotiales</taxon>
        <taxon>Sclerotiniaceae</taxon>
        <taxon>Monilinia</taxon>
    </lineage>
</organism>
<dbReference type="EMBL" id="CP063405">
    <property type="protein sequence ID" value="QSZ29846.1"/>
    <property type="molecule type" value="Genomic_DNA"/>
</dbReference>
<dbReference type="PANTHER" id="PTHR21310">
    <property type="entry name" value="AMINOGLYCOSIDE PHOSPHOTRANSFERASE-RELATED-RELATED"/>
    <property type="match status" value="1"/>
</dbReference>
<keyword evidence="2" id="KW-1185">Reference proteome</keyword>
<dbReference type="OrthoDB" id="2968323at2759"/>
<reference evidence="1" key="1">
    <citation type="submission" date="2020-10" db="EMBL/GenBank/DDBJ databases">
        <title>Genome Sequence of Monilinia vaccinii-corymbosi Sheds Light on Mummy Berry Disease Infection of Blueberry and Mating Type.</title>
        <authorList>
            <person name="Yow A.G."/>
            <person name="Zhang Y."/>
            <person name="Bansal K."/>
            <person name="Eacker S.M."/>
            <person name="Sullivan S."/>
            <person name="Liachko I."/>
            <person name="Cubeta M.A."/>
            <person name="Rollins J.A."/>
            <person name="Ashrafi H."/>
        </authorList>
    </citation>
    <scope>NUCLEOTIDE SEQUENCE</scope>
    <source>
        <strain evidence="1">RL-1</strain>
    </source>
</reference>